<gene>
    <name evidence="1" type="ORF">DRW42_26290</name>
</gene>
<dbReference type="EMBL" id="QNQU01000035">
    <property type="protein sequence ID" value="RBQ02528.1"/>
    <property type="molecule type" value="Genomic_DNA"/>
</dbReference>
<reference evidence="1 2" key="1">
    <citation type="submission" date="2018-07" db="EMBL/GenBank/DDBJ databases">
        <title>A draft genome of a endophytic bacteria, a new species of Pedobacter.</title>
        <authorList>
            <person name="Zhang Z.D."/>
            <person name="Chen Z.J."/>
        </authorList>
    </citation>
    <scope>NUCLEOTIDE SEQUENCE [LARGE SCALE GENOMIC DNA]</scope>
    <source>
        <strain evidence="1 2">RS10</strain>
    </source>
</reference>
<evidence type="ECO:0000313" key="2">
    <source>
        <dbReference type="Proteomes" id="UP000252081"/>
    </source>
</evidence>
<accession>A0A366KM16</accession>
<dbReference type="OrthoDB" id="772985at2"/>
<proteinExistence type="predicted"/>
<evidence type="ECO:0000313" key="1">
    <source>
        <dbReference type="EMBL" id="RBQ02528.1"/>
    </source>
</evidence>
<dbReference type="AlphaFoldDB" id="A0A366KM16"/>
<name>A0A366KM16_9SPHI</name>
<sequence length="155" mass="18090">MIELTYHFQHDFFEDQSFQLIQASMEDPWLVLSGIEVLGIIDEVDEKWLQIVGEGIPDVAIEEIGVMIKSQQFSWLPALIMKQWPDYVMEVIVKSKNRYEIICHANACIKRFRERFTPGIHALAKREEEIVFKVSSFNTSSFYEVTKSPAIDRFV</sequence>
<protein>
    <submittedName>
        <fullName evidence="1">Uncharacterized protein</fullName>
    </submittedName>
</protein>
<comment type="caution">
    <text evidence="1">The sequence shown here is derived from an EMBL/GenBank/DDBJ whole genome shotgun (WGS) entry which is preliminary data.</text>
</comment>
<dbReference type="RefSeq" id="WP_113951842.1">
    <property type="nucleotide sequence ID" value="NZ_QNQU01000035.1"/>
</dbReference>
<organism evidence="1 2">
    <name type="scientific">Pedobacter miscanthi</name>
    <dbReference type="NCBI Taxonomy" id="2259170"/>
    <lineage>
        <taxon>Bacteria</taxon>
        <taxon>Pseudomonadati</taxon>
        <taxon>Bacteroidota</taxon>
        <taxon>Sphingobacteriia</taxon>
        <taxon>Sphingobacteriales</taxon>
        <taxon>Sphingobacteriaceae</taxon>
        <taxon>Pedobacter</taxon>
    </lineage>
</organism>
<keyword evidence="2" id="KW-1185">Reference proteome</keyword>
<dbReference type="Proteomes" id="UP000252081">
    <property type="component" value="Unassembled WGS sequence"/>
</dbReference>